<evidence type="ECO:0000256" key="5">
    <source>
        <dbReference type="ARBA" id="ARBA00023136"/>
    </source>
</evidence>
<dbReference type="WBParaSite" id="ASIM_0001340001-mRNA-1">
    <property type="protein sequence ID" value="ASIM_0001340001-mRNA-1"/>
    <property type="gene ID" value="ASIM_0001340001"/>
</dbReference>
<dbReference type="PANTHER" id="PTHR11923:SF103">
    <property type="entry name" value="SCAVENGER RECEPTOR (CD36 FAMILY) RELATED"/>
    <property type="match status" value="1"/>
</dbReference>
<keyword evidence="3" id="KW-0812">Transmembrane</keyword>
<dbReference type="OrthoDB" id="18585at2759"/>
<protein>
    <submittedName>
        <fullName evidence="9">Lysosome membrane protein 2 (inferred by orthology to a human protein)</fullName>
    </submittedName>
</protein>
<dbReference type="GO" id="GO:0005044">
    <property type="term" value="F:scavenger receptor activity"/>
    <property type="evidence" value="ECO:0007669"/>
    <property type="project" value="TreeGrafter"/>
</dbReference>
<proteinExistence type="inferred from homology"/>
<evidence type="ECO:0000313" key="9">
    <source>
        <dbReference type="WBParaSite" id="ASIM_0001340001-mRNA-1"/>
    </source>
</evidence>
<gene>
    <name evidence="7" type="ORF">ASIM_LOCUS12828</name>
</gene>
<dbReference type="EMBL" id="UYRR01031256">
    <property type="protein sequence ID" value="VDK48231.1"/>
    <property type="molecule type" value="Genomic_DNA"/>
</dbReference>
<keyword evidence="8" id="KW-1185">Reference proteome</keyword>
<reference evidence="9" key="1">
    <citation type="submission" date="2017-02" db="UniProtKB">
        <authorList>
            <consortium name="WormBaseParasite"/>
        </authorList>
    </citation>
    <scope>IDENTIFICATION</scope>
</reference>
<evidence type="ECO:0000256" key="4">
    <source>
        <dbReference type="ARBA" id="ARBA00022989"/>
    </source>
</evidence>
<keyword evidence="4" id="KW-1133">Transmembrane helix</keyword>
<keyword evidence="6" id="KW-0325">Glycoprotein</keyword>
<dbReference type="PANTHER" id="PTHR11923">
    <property type="entry name" value="SCAVENGER RECEPTOR CLASS B TYPE-1 SR-B1"/>
    <property type="match status" value="1"/>
</dbReference>
<dbReference type="GO" id="GO:0016020">
    <property type="term" value="C:membrane"/>
    <property type="evidence" value="ECO:0007669"/>
    <property type="project" value="UniProtKB-SubCell"/>
</dbReference>
<dbReference type="AlphaFoldDB" id="A0A0M3JY96"/>
<evidence type="ECO:0000256" key="3">
    <source>
        <dbReference type="ARBA" id="ARBA00022692"/>
    </source>
</evidence>
<dbReference type="Proteomes" id="UP000267096">
    <property type="component" value="Unassembled WGS sequence"/>
</dbReference>
<evidence type="ECO:0000256" key="2">
    <source>
        <dbReference type="ARBA" id="ARBA00010532"/>
    </source>
</evidence>
<evidence type="ECO:0000256" key="6">
    <source>
        <dbReference type="ARBA" id="ARBA00023180"/>
    </source>
</evidence>
<comment type="subcellular location">
    <subcellularLocation>
        <location evidence="1">Membrane</location>
    </subcellularLocation>
</comment>
<name>A0A0M3JY96_ANISI</name>
<evidence type="ECO:0000313" key="7">
    <source>
        <dbReference type="EMBL" id="VDK48231.1"/>
    </source>
</evidence>
<reference evidence="7 8" key="2">
    <citation type="submission" date="2018-11" db="EMBL/GenBank/DDBJ databases">
        <authorList>
            <consortium name="Pathogen Informatics"/>
        </authorList>
    </citation>
    <scope>NUCLEOTIDE SEQUENCE [LARGE SCALE GENOMIC DNA]</scope>
</reference>
<dbReference type="Pfam" id="PF01130">
    <property type="entry name" value="CD36"/>
    <property type="match status" value="1"/>
</dbReference>
<accession>A0A0M3JY96</accession>
<comment type="similarity">
    <text evidence="2">Belongs to the CD36 family.</text>
</comment>
<evidence type="ECO:0000313" key="8">
    <source>
        <dbReference type="Proteomes" id="UP000267096"/>
    </source>
</evidence>
<dbReference type="PRINTS" id="PR01609">
    <property type="entry name" value="CD36FAMILY"/>
</dbReference>
<sequence>MSAIGPYAYDHKIGREVLKHGNGTLKYANYHIFTYNQNHSCDHCSLDHRVWIPNIVFQKFVEAASNPSMKAAQAALTSQTPFLEVSVRDMLFKGYKDPFLDKVCAIPFMNFICEAVLDLPDRIAFLGHINNTKSNAFEISTGENDDGESLGQIQTWNDESSVPEAWWSGEFATMLNGSDGSLFKPFIDKSSKLYIFVPDLCRSIHFTFDKEVIYKGINAYRFTVPPKLFDWNEPNNEAFCYNSGKEFFKENEECLPKGLIDISRCRKGEPPIVISLPNFLFADDQVKESVIGLNASSVDHDDIEMILEPACFI</sequence>
<organism evidence="9">
    <name type="scientific">Anisakis simplex</name>
    <name type="common">Herring worm</name>
    <dbReference type="NCBI Taxonomy" id="6269"/>
    <lineage>
        <taxon>Eukaryota</taxon>
        <taxon>Metazoa</taxon>
        <taxon>Ecdysozoa</taxon>
        <taxon>Nematoda</taxon>
        <taxon>Chromadorea</taxon>
        <taxon>Rhabditida</taxon>
        <taxon>Spirurina</taxon>
        <taxon>Ascaridomorpha</taxon>
        <taxon>Ascaridoidea</taxon>
        <taxon>Anisakidae</taxon>
        <taxon>Anisakis</taxon>
        <taxon>Anisakis simplex complex</taxon>
    </lineage>
</organism>
<evidence type="ECO:0000256" key="1">
    <source>
        <dbReference type="ARBA" id="ARBA00004370"/>
    </source>
</evidence>
<dbReference type="GO" id="GO:0005737">
    <property type="term" value="C:cytoplasm"/>
    <property type="evidence" value="ECO:0007669"/>
    <property type="project" value="TreeGrafter"/>
</dbReference>
<dbReference type="InterPro" id="IPR002159">
    <property type="entry name" value="CD36_fam"/>
</dbReference>
<keyword evidence="5" id="KW-0472">Membrane</keyword>